<dbReference type="Gene3D" id="2.40.50.140">
    <property type="entry name" value="Nucleic acid-binding proteins"/>
    <property type="match status" value="5"/>
</dbReference>
<dbReference type="Pfam" id="PF02721">
    <property type="entry name" value="DUF223"/>
    <property type="match status" value="2"/>
</dbReference>
<dbReference type="Gene3D" id="3.40.50.720">
    <property type="entry name" value="NAD(P)-binding Rossmann-like Domain"/>
    <property type="match status" value="1"/>
</dbReference>
<dbReference type="AlphaFoldDB" id="A0AAD8LZI0"/>
<dbReference type="PANTHER" id="PTHR47165">
    <property type="entry name" value="OS03G0429900 PROTEIN"/>
    <property type="match status" value="1"/>
</dbReference>
<dbReference type="Pfam" id="PF13561">
    <property type="entry name" value="adh_short_C2"/>
    <property type="match status" value="1"/>
</dbReference>
<feature type="compositionally biased region" description="Polar residues" evidence="1">
    <location>
        <begin position="391"/>
        <end position="400"/>
    </location>
</feature>
<feature type="compositionally biased region" description="Low complexity" evidence="1">
    <location>
        <begin position="401"/>
        <end position="415"/>
    </location>
</feature>
<dbReference type="InterPro" id="IPR012340">
    <property type="entry name" value="NA-bd_OB-fold"/>
</dbReference>
<feature type="domain" description="Replication protein A 70 kDa DNA-binding subunit B/D first OB fold" evidence="2">
    <location>
        <begin position="6"/>
        <end position="88"/>
    </location>
</feature>
<dbReference type="Proteomes" id="UP001237642">
    <property type="component" value="Unassembled WGS sequence"/>
</dbReference>
<reference evidence="3" key="2">
    <citation type="submission" date="2023-05" db="EMBL/GenBank/DDBJ databases">
        <authorList>
            <person name="Schelkunov M.I."/>
        </authorList>
    </citation>
    <scope>NUCLEOTIDE SEQUENCE</scope>
    <source>
        <strain evidence="3">Hsosn_3</strain>
        <tissue evidence="3">Leaf</tissue>
    </source>
</reference>
<feature type="region of interest" description="Disordered" evidence="1">
    <location>
        <begin position="391"/>
        <end position="420"/>
    </location>
</feature>
<evidence type="ECO:0000313" key="3">
    <source>
        <dbReference type="EMBL" id="KAK1354047.1"/>
    </source>
</evidence>
<dbReference type="SUPFAM" id="SSF50249">
    <property type="entry name" value="Nucleic acid-binding proteins"/>
    <property type="match status" value="5"/>
</dbReference>
<dbReference type="InterPro" id="IPR036291">
    <property type="entry name" value="NAD(P)-bd_dom_sf"/>
</dbReference>
<protein>
    <recommendedName>
        <fullName evidence="2">Replication protein A 70 kDa DNA-binding subunit B/D first OB fold domain-containing protein</fullName>
    </recommendedName>
</protein>
<dbReference type="SUPFAM" id="SSF51735">
    <property type="entry name" value="NAD(P)-binding Rossmann-fold domains"/>
    <property type="match status" value="1"/>
</dbReference>
<sequence length="918" mass="104862">MGFEQFESMASLKVSKYNSNIRVRVQAVWRGVTKDTKDLKGINIILVDDSSNRIHAFVNAKYANLFEDKIEEGQIITIKKFAVKAYVGDENNRTLRNEKHIYICQMKLIYVKREIPFRFLVGNYLIRASTLFSYALDVVGVIDFVQGKTVYTKGNEERSHVKFEITNGRMNVKVTFFGTLGDDFQRLRREIDGDTVIITIASAKANEWDDKINLTNYPATRFYLNADHYSVKELMAKSKDPSFAPKNTFEHEEEIKYITTVKDIQNLKDEYIQKKVTCVISVRKKHPVPNKRFRILTLCSDETGSIPVIFPDHEIRKLVGKSVFEVQLEENDKFPTLLTQFEDQKYTLTLLITEDNIKKVCDAYNAVEIKPLQEVVSGSALFETDDEANHDSSLITATPNDSLTSPDDTLTTKSSGTKAKGRKIMETVEGSEDIPTKDMNSNKKGRVRVVRLWRGATKQGEQFKSFNVLLLDDKGNRIHGFVPGNIAEEFLKNLGLGMVHIISNFQVKNYKTDEKYKCINYDRQVIFTHHTNIEQLTEDDPCIDTNAFDFYDLADLKDLANLNIFLIDVIGFVIIDEPEIIKFTNKLGMAQQLFKFQITDGRTTLKVTFWDALAELLQNSLTEELEVPLIMIIASARVNLWQDEIDISNVLATLFYINYNHHSVGEMRQMLSQPMFADINFRSHNSNVIQLYCASDILKFGKEHVETEVMCQLKIQYVEPNEKWYIYVCTSCYREIDNENGTFKCIICDRNVPYPDKKFQIFTVCSDQSAGIEVLTDRQIRKIFSLNVFQVETLLQTPPPPETAVAFRAFHRFLIGASSYYDTDFSSKVDSTIFHTVQNNVDEAVEKLKAQGVEALGLVCHVSNARQRKNLVDTTVQKYGKIDVVVSNVATSPSTRSILDAVTKTALLGLTKVMDYIL</sequence>
<evidence type="ECO:0000313" key="4">
    <source>
        <dbReference type="Proteomes" id="UP001237642"/>
    </source>
</evidence>
<dbReference type="EMBL" id="JAUIZM010000011">
    <property type="protein sequence ID" value="KAK1354047.1"/>
    <property type="molecule type" value="Genomic_DNA"/>
</dbReference>
<feature type="domain" description="Replication protein A 70 kDa DNA-binding subunit B/D first OB fold" evidence="2">
    <location>
        <begin position="446"/>
        <end position="534"/>
    </location>
</feature>
<dbReference type="InterPro" id="IPR002347">
    <property type="entry name" value="SDR_fam"/>
</dbReference>
<organism evidence="3 4">
    <name type="scientific">Heracleum sosnowskyi</name>
    <dbReference type="NCBI Taxonomy" id="360622"/>
    <lineage>
        <taxon>Eukaryota</taxon>
        <taxon>Viridiplantae</taxon>
        <taxon>Streptophyta</taxon>
        <taxon>Embryophyta</taxon>
        <taxon>Tracheophyta</taxon>
        <taxon>Spermatophyta</taxon>
        <taxon>Magnoliopsida</taxon>
        <taxon>eudicotyledons</taxon>
        <taxon>Gunneridae</taxon>
        <taxon>Pentapetalae</taxon>
        <taxon>asterids</taxon>
        <taxon>campanulids</taxon>
        <taxon>Apiales</taxon>
        <taxon>Apiaceae</taxon>
        <taxon>Apioideae</taxon>
        <taxon>apioid superclade</taxon>
        <taxon>Tordylieae</taxon>
        <taxon>Tordyliinae</taxon>
        <taxon>Heracleum</taxon>
    </lineage>
</organism>
<comment type="caution">
    <text evidence="3">The sequence shown here is derived from an EMBL/GenBank/DDBJ whole genome shotgun (WGS) entry which is preliminary data.</text>
</comment>
<dbReference type="InterPro" id="IPR003871">
    <property type="entry name" value="RFA1B/D_OB_1st"/>
</dbReference>
<evidence type="ECO:0000256" key="1">
    <source>
        <dbReference type="SAM" id="MobiDB-lite"/>
    </source>
</evidence>
<evidence type="ECO:0000259" key="2">
    <source>
        <dbReference type="Pfam" id="PF02721"/>
    </source>
</evidence>
<dbReference type="PANTHER" id="PTHR47165:SF4">
    <property type="entry name" value="OS03G0429900 PROTEIN"/>
    <property type="match status" value="1"/>
</dbReference>
<keyword evidence="4" id="KW-1185">Reference proteome</keyword>
<gene>
    <name evidence="3" type="ORF">POM88_047303</name>
</gene>
<proteinExistence type="predicted"/>
<name>A0AAD8LZI0_9APIA</name>
<reference evidence="3" key="1">
    <citation type="submission" date="2023-02" db="EMBL/GenBank/DDBJ databases">
        <title>Genome of toxic invasive species Heracleum sosnowskyi carries increased number of genes despite the absence of recent whole-genome duplications.</title>
        <authorList>
            <person name="Schelkunov M."/>
            <person name="Shtratnikova V."/>
            <person name="Makarenko M."/>
            <person name="Klepikova A."/>
            <person name="Omelchenko D."/>
            <person name="Novikova G."/>
            <person name="Obukhova E."/>
            <person name="Bogdanov V."/>
            <person name="Penin A."/>
            <person name="Logacheva M."/>
        </authorList>
    </citation>
    <scope>NUCLEOTIDE SEQUENCE</scope>
    <source>
        <strain evidence="3">Hsosn_3</strain>
        <tissue evidence="3">Leaf</tissue>
    </source>
</reference>
<dbReference type="CDD" id="cd04480">
    <property type="entry name" value="RPA1_DBD_A_like"/>
    <property type="match status" value="1"/>
</dbReference>
<accession>A0AAD8LZI0</accession>